<evidence type="ECO:0000259" key="1">
    <source>
        <dbReference type="Pfam" id="PF04471"/>
    </source>
</evidence>
<dbReference type="EC" id="3.1.21.-" evidence="2"/>
<dbReference type="Pfam" id="PF04471">
    <property type="entry name" value="Mrr_cat"/>
    <property type="match status" value="1"/>
</dbReference>
<comment type="caution">
    <text evidence="2">The sequence shown here is derived from an EMBL/GenBank/DDBJ whole genome shotgun (WGS) entry which is preliminary data.</text>
</comment>
<keyword evidence="2" id="KW-0540">Nuclease</keyword>
<feature type="domain" description="Restriction endonuclease type IV Mrr" evidence="1">
    <location>
        <begin position="2"/>
        <end position="33"/>
    </location>
</feature>
<sequence length="37" mass="4250">MKEDILGLDKIYLQGKRWTNPVSRPDIQAFVGSFGRL</sequence>
<dbReference type="GO" id="GO:0016787">
    <property type="term" value="F:hydrolase activity"/>
    <property type="evidence" value="ECO:0007669"/>
    <property type="project" value="UniProtKB-KW"/>
</dbReference>
<evidence type="ECO:0000313" key="3">
    <source>
        <dbReference type="Proteomes" id="UP001478862"/>
    </source>
</evidence>
<keyword evidence="3" id="KW-1185">Reference proteome</keyword>
<dbReference type="RefSeq" id="WP_349661686.1">
    <property type="nucleotide sequence ID" value="NZ_JBEGDG010000024.1"/>
</dbReference>
<keyword evidence="2" id="KW-0378">Hydrolase</keyword>
<proteinExistence type="predicted"/>
<evidence type="ECO:0000313" key="2">
    <source>
        <dbReference type="EMBL" id="MEQ6357323.1"/>
    </source>
</evidence>
<protein>
    <submittedName>
        <fullName evidence="2">Restriction endonuclease</fullName>
        <ecNumber evidence="2">3.1.21.-</ecNumber>
    </submittedName>
</protein>
<dbReference type="InterPro" id="IPR011856">
    <property type="entry name" value="tRNA_endonuc-like_dom_sf"/>
</dbReference>
<dbReference type="Gene3D" id="3.40.1350.10">
    <property type="match status" value="1"/>
</dbReference>
<gene>
    <name evidence="2" type="ORF">ABNX05_22160</name>
</gene>
<dbReference type="GO" id="GO:0004519">
    <property type="term" value="F:endonuclease activity"/>
    <property type="evidence" value="ECO:0007669"/>
    <property type="project" value="UniProtKB-KW"/>
</dbReference>
<keyword evidence="2" id="KW-0255">Endonuclease</keyword>
<organism evidence="2 3">
    <name type="scientific">Lysinibacillus zambalensis</name>
    <dbReference type="NCBI Taxonomy" id="3160866"/>
    <lineage>
        <taxon>Bacteria</taxon>
        <taxon>Bacillati</taxon>
        <taxon>Bacillota</taxon>
        <taxon>Bacilli</taxon>
        <taxon>Bacillales</taxon>
        <taxon>Bacillaceae</taxon>
        <taxon>Lysinibacillus</taxon>
    </lineage>
</organism>
<accession>A0ABV1MXU3</accession>
<dbReference type="Proteomes" id="UP001478862">
    <property type="component" value="Unassembled WGS sequence"/>
</dbReference>
<dbReference type="EMBL" id="JBEGDG010000024">
    <property type="protein sequence ID" value="MEQ6357323.1"/>
    <property type="molecule type" value="Genomic_DNA"/>
</dbReference>
<name>A0ABV1MXU3_9BACI</name>
<reference evidence="2 3" key="1">
    <citation type="submission" date="2024-06" db="EMBL/GenBank/DDBJ databases">
        <title>Lysinibacillus zambalefons sp. nov., a Novel Firmicute Isolated from the Poon Bato Zambales Hyperalkaline Spring.</title>
        <authorList>
            <person name="Aja J.A."/>
            <person name="Lazaro J.E.H."/>
            <person name="Llorin L.D."/>
            <person name="Lim K.R."/>
            <person name="Teodosio J."/>
            <person name="Dalisay D.S."/>
        </authorList>
    </citation>
    <scope>NUCLEOTIDE SEQUENCE [LARGE SCALE GENOMIC DNA]</scope>
    <source>
        <strain evidence="2 3">M3</strain>
    </source>
</reference>
<dbReference type="InterPro" id="IPR007560">
    <property type="entry name" value="Restrct_endonuc_IV_Mrr"/>
</dbReference>